<proteinExistence type="predicted"/>
<sequence>MAHTASDPEAKVQYLSGYPSLAAFIASDRDRTTLIYKRFDQLAARNLLYLQSELAELQHQQQELDQIDLISDRTTKGHARNFASFKEAALPASGNSRQKERWDLMIQIRQVMKEYREAMFFESTLASLPRPSKNVLSAFRVEFNNEGKGKGEPFPTLGGHSAGLYDDIDDLVALRVQDDQDRLTTFAQEHLAFLFPDRKRSRHGIVYASDRAISTFVAYFSTFLAALLLIGAIVVLYKVTSSDWRLGLIAAFTTLFAGSVGLLTNARRAELFAATAAYAAVLVVFVSGDLGNSQSSTAPPG</sequence>
<dbReference type="Proteomes" id="UP000596902">
    <property type="component" value="Unassembled WGS sequence"/>
</dbReference>
<protein>
    <recommendedName>
        <fullName evidence="2">DUF6594 domain-containing protein</fullName>
    </recommendedName>
</protein>
<dbReference type="GeneID" id="62198327"/>
<evidence type="ECO:0000313" key="3">
    <source>
        <dbReference type="EMBL" id="KAF7681126.1"/>
    </source>
</evidence>
<dbReference type="RefSeq" id="XP_038791005.1">
    <property type="nucleotide sequence ID" value="XM_038925149.1"/>
</dbReference>
<keyword evidence="1" id="KW-1133">Transmembrane helix</keyword>
<name>A0A8H7EIA1_9PLEO</name>
<accession>A0A8H7EIA1</accession>
<keyword evidence="1" id="KW-0812">Transmembrane</keyword>
<gene>
    <name evidence="3" type="ORF">GT037_000102</name>
</gene>
<comment type="caution">
    <text evidence="3">The sequence shown here is derived from an EMBL/GenBank/DDBJ whole genome shotgun (WGS) entry which is preliminary data.</text>
</comment>
<dbReference type="AlphaFoldDB" id="A0A8H7EIA1"/>
<evidence type="ECO:0000259" key="2">
    <source>
        <dbReference type="Pfam" id="PF20237"/>
    </source>
</evidence>
<dbReference type="Pfam" id="PF20237">
    <property type="entry name" value="DUF6594"/>
    <property type="match status" value="1"/>
</dbReference>
<organism evidence="3 4">
    <name type="scientific">Alternaria burnsii</name>
    <dbReference type="NCBI Taxonomy" id="1187904"/>
    <lineage>
        <taxon>Eukaryota</taxon>
        <taxon>Fungi</taxon>
        <taxon>Dikarya</taxon>
        <taxon>Ascomycota</taxon>
        <taxon>Pezizomycotina</taxon>
        <taxon>Dothideomycetes</taxon>
        <taxon>Pleosporomycetidae</taxon>
        <taxon>Pleosporales</taxon>
        <taxon>Pleosporineae</taxon>
        <taxon>Pleosporaceae</taxon>
        <taxon>Alternaria</taxon>
        <taxon>Alternaria sect. Alternaria</taxon>
    </lineage>
</organism>
<dbReference type="EMBL" id="JAAABM010000001">
    <property type="protein sequence ID" value="KAF7681126.1"/>
    <property type="molecule type" value="Genomic_DNA"/>
</dbReference>
<dbReference type="InterPro" id="IPR046529">
    <property type="entry name" value="DUF6594"/>
</dbReference>
<feature type="transmembrane region" description="Helical" evidence="1">
    <location>
        <begin position="271"/>
        <end position="288"/>
    </location>
</feature>
<dbReference type="PANTHER" id="PTHR34502:SF4">
    <property type="entry name" value="DUF6594 DOMAIN-CONTAINING PROTEIN"/>
    <property type="match status" value="1"/>
</dbReference>
<keyword evidence="4" id="KW-1185">Reference proteome</keyword>
<keyword evidence="1" id="KW-0472">Membrane</keyword>
<evidence type="ECO:0000256" key="1">
    <source>
        <dbReference type="SAM" id="Phobius"/>
    </source>
</evidence>
<evidence type="ECO:0000313" key="4">
    <source>
        <dbReference type="Proteomes" id="UP000596902"/>
    </source>
</evidence>
<reference evidence="3" key="2">
    <citation type="submission" date="2020-08" db="EMBL/GenBank/DDBJ databases">
        <title>Draft Genome Sequence of Cumin Blight Pathogen Alternaria burnsii.</title>
        <authorList>
            <person name="Feng Z."/>
        </authorList>
    </citation>
    <scope>NUCLEOTIDE SEQUENCE</scope>
    <source>
        <strain evidence="3">CBS107.38</strain>
    </source>
</reference>
<dbReference type="PANTHER" id="PTHR34502">
    <property type="entry name" value="DUF6594 DOMAIN-CONTAINING PROTEIN-RELATED"/>
    <property type="match status" value="1"/>
</dbReference>
<feature type="transmembrane region" description="Helical" evidence="1">
    <location>
        <begin position="216"/>
        <end position="238"/>
    </location>
</feature>
<reference evidence="3" key="1">
    <citation type="submission" date="2020-01" db="EMBL/GenBank/DDBJ databases">
        <authorList>
            <person name="Feng Z.H.Z."/>
        </authorList>
    </citation>
    <scope>NUCLEOTIDE SEQUENCE</scope>
    <source>
        <strain evidence="3">CBS107.38</strain>
    </source>
</reference>
<feature type="domain" description="DUF6594" evidence="2">
    <location>
        <begin position="18"/>
        <end position="283"/>
    </location>
</feature>
<feature type="transmembrane region" description="Helical" evidence="1">
    <location>
        <begin position="244"/>
        <end position="264"/>
    </location>
</feature>